<evidence type="ECO:0000313" key="2">
    <source>
        <dbReference type="Proteomes" id="UP000224019"/>
    </source>
</evidence>
<name>A0A286MMK8_9CAUD</name>
<evidence type="ECO:0000313" key="1">
    <source>
        <dbReference type="EMBL" id="ASW27234.1"/>
    </source>
</evidence>
<dbReference type="EMBL" id="MF415410">
    <property type="protein sequence ID" value="ASW27234.1"/>
    <property type="molecule type" value="Genomic_DNA"/>
</dbReference>
<keyword evidence="2" id="KW-1185">Reference proteome</keyword>
<organism evidence="1 2">
    <name type="scientific">Klebsiella phage KPN N137</name>
    <dbReference type="NCBI Taxonomy" id="2024238"/>
    <lineage>
        <taxon>Viruses</taxon>
        <taxon>Duplodnaviria</taxon>
        <taxon>Heunggongvirae</taxon>
        <taxon>Uroviricota</taxon>
        <taxon>Caudoviricetes</taxon>
        <taxon>Casjensviridae</taxon>
        <taxon>Yonseivirus</taxon>
        <taxon>Yonseivirus N137</taxon>
    </lineage>
</organism>
<dbReference type="Proteomes" id="UP000224019">
    <property type="component" value="Segment"/>
</dbReference>
<reference evidence="1 2" key="1">
    <citation type="submission" date="2017-06" db="EMBL/GenBank/DDBJ databases">
        <title>Complete Genome Sequence of the Klebsiella phage YMC15/11/N137_KPN_BP.</title>
        <authorList>
            <person name="Jeon J."/>
            <person name="Yong D."/>
            <person name="Lee K."/>
        </authorList>
    </citation>
    <scope>NUCLEOTIDE SEQUENCE [LARGE SCALE GENOMIC DNA]</scope>
</reference>
<accession>A0A286MMK8</accession>
<proteinExistence type="predicted"/>
<sequence length="83" mass="9651">MRANDIRRAQARYTMEKWHGNLVAKGFKAAGDLLYSRNDADLTWDDKARAWTVTIWTTEGRDRLKVLTIRKNPVLPALLKSFF</sequence>
<gene>
    <name evidence="1" type="ORF">KPNN137_06</name>
</gene>
<protein>
    <submittedName>
        <fullName evidence="1">Head outer capsid protein</fullName>
    </submittedName>
</protein>